<dbReference type="InterPro" id="IPR032675">
    <property type="entry name" value="LRR_dom_sf"/>
</dbReference>
<dbReference type="SUPFAM" id="SSF52047">
    <property type="entry name" value="RNI-like"/>
    <property type="match status" value="1"/>
</dbReference>
<protein>
    <submittedName>
        <fullName evidence="2">Uncharacterized protein</fullName>
    </submittedName>
</protein>
<evidence type="ECO:0000256" key="1">
    <source>
        <dbReference type="SAM" id="MobiDB-lite"/>
    </source>
</evidence>
<dbReference type="GO" id="GO:0031146">
    <property type="term" value="P:SCF-dependent proteasomal ubiquitin-dependent protein catabolic process"/>
    <property type="evidence" value="ECO:0007669"/>
    <property type="project" value="TreeGrafter"/>
</dbReference>
<organism evidence="2 3">
    <name type="scientific">Hibiscus syriacus</name>
    <name type="common">Rose of Sharon</name>
    <dbReference type="NCBI Taxonomy" id="106335"/>
    <lineage>
        <taxon>Eukaryota</taxon>
        <taxon>Viridiplantae</taxon>
        <taxon>Streptophyta</taxon>
        <taxon>Embryophyta</taxon>
        <taxon>Tracheophyta</taxon>
        <taxon>Spermatophyta</taxon>
        <taxon>Magnoliopsida</taxon>
        <taxon>eudicotyledons</taxon>
        <taxon>Gunneridae</taxon>
        <taxon>Pentapetalae</taxon>
        <taxon>rosids</taxon>
        <taxon>malvids</taxon>
        <taxon>Malvales</taxon>
        <taxon>Malvaceae</taxon>
        <taxon>Malvoideae</taxon>
        <taxon>Hibiscus</taxon>
    </lineage>
</organism>
<reference evidence="2" key="1">
    <citation type="submission" date="2019-09" db="EMBL/GenBank/DDBJ databases">
        <title>Draft genome information of white flower Hibiscus syriacus.</title>
        <authorList>
            <person name="Kim Y.-M."/>
        </authorList>
    </citation>
    <scope>NUCLEOTIDE SEQUENCE [LARGE SCALE GENOMIC DNA]</scope>
    <source>
        <strain evidence="2">YM2019G1</strain>
    </source>
</reference>
<dbReference type="Gene3D" id="3.80.10.10">
    <property type="entry name" value="Ribonuclease Inhibitor"/>
    <property type="match status" value="1"/>
</dbReference>
<accession>A0A6A2X3I2</accession>
<sequence length="374" mass="41956">MALDYDSKPDDTRTPDAANLSRKKAIPPQPAKKLVIKLVKAKLTLPTNFEETWTKLKSAMNAIFLKQPNPCDLEKLYQEQRARPFICVFSFLDHRNLCNAAMIFDDICQRYPNATEVNLSGTPSMHLLVMKVSIHYGKGLLGDAFFYALTKCGMLRSLDVNDAILGDGGQEKPINHDRLCDLKVTKNRVMHISIRCPLLKSLSLKYATIRSTVTYCPQLESLDMSNYSCVSDETLQEIARSCSILHVLNSSYCPNISLESVRLPMLTVLKLDNCEGITSASMGAIAYSYMLEFLLDSPVPFLMMQRYNSPSIMKVKGFLLPSDSLEERLEKAGGLLSDSEKTEEENKEGDVDETMVLFAVKGHVTIHYIPSVFE</sequence>
<feature type="compositionally biased region" description="Basic and acidic residues" evidence="1">
    <location>
        <begin position="1"/>
        <end position="14"/>
    </location>
</feature>
<dbReference type="EMBL" id="VEPZ02001720">
    <property type="protein sequence ID" value="KAE8661575.1"/>
    <property type="molecule type" value="Genomic_DNA"/>
</dbReference>
<proteinExistence type="predicted"/>
<comment type="caution">
    <text evidence="2">The sequence shown here is derived from an EMBL/GenBank/DDBJ whole genome shotgun (WGS) entry which is preliminary data.</text>
</comment>
<name>A0A6A2X3I2_HIBSY</name>
<dbReference type="SMART" id="SM00367">
    <property type="entry name" value="LRR_CC"/>
    <property type="match status" value="2"/>
</dbReference>
<dbReference type="PANTHER" id="PTHR13318">
    <property type="entry name" value="PARTNER OF PAIRED, ISOFORM B-RELATED"/>
    <property type="match status" value="1"/>
</dbReference>
<dbReference type="GO" id="GO:0019005">
    <property type="term" value="C:SCF ubiquitin ligase complex"/>
    <property type="evidence" value="ECO:0007669"/>
    <property type="project" value="TreeGrafter"/>
</dbReference>
<dbReference type="AlphaFoldDB" id="A0A6A2X3I2"/>
<gene>
    <name evidence="2" type="ORF">F3Y22_tig00113725pilonHSYRG01142</name>
</gene>
<keyword evidence="3" id="KW-1185">Reference proteome</keyword>
<evidence type="ECO:0000313" key="2">
    <source>
        <dbReference type="EMBL" id="KAE8661575.1"/>
    </source>
</evidence>
<evidence type="ECO:0000313" key="3">
    <source>
        <dbReference type="Proteomes" id="UP000436088"/>
    </source>
</evidence>
<feature type="region of interest" description="Disordered" evidence="1">
    <location>
        <begin position="1"/>
        <end position="26"/>
    </location>
</feature>
<dbReference type="InterPro" id="IPR006553">
    <property type="entry name" value="Leu-rich_rpt_Cys-con_subtyp"/>
</dbReference>
<dbReference type="Proteomes" id="UP000436088">
    <property type="component" value="Unassembled WGS sequence"/>
</dbReference>